<dbReference type="Pfam" id="PF16335">
    <property type="entry name" value="GtaA_6_Hairpin"/>
    <property type="match status" value="1"/>
</dbReference>
<proteinExistence type="predicted"/>
<dbReference type="Gene3D" id="2.80.10.50">
    <property type="match status" value="2"/>
</dbReference>
<evidence type="ECO:0000313" key="3">
    <source>
        <dbReference type="Proteomes" id="UP000323454"/>
    </source>
</evidence>
<dbReference type="EMBL" id="VUOB01000054">
    <property type="protein sequence ID" value="KAA2255955.1"/>
    <property type="molecule type" value="Genomic_DNA"/>
</dbReference>
<accession>A0A5B2WWS2</accession>
<dbReference type="PANTHER" id="PTHR31987:SF1">
    <property type="entry name" value="GLUTAMINASE A"/>
    <property type="match status" value="1"/>
</dbReference>
<dbReference type="AlphaFoldDB" id="A0A5B2WWS2"/>
<dbReference type="Pfam" id="PF17168">
    <property type="entry name" value="DUF5127"/>
    <property type="match status" value="1"/>
</dbReference>
<dbReference type="Pfam" id="PF16334">
    <property type="entry name" value="DUF4964"/>
    <property type="match status" value="1"/>
</dbReference>
<dbReference type="SUPFAM" id="SSF50370">
    <property type="entry name" value="Ricin B-like lectins"/>
    <property type="match status" value="1"/>
</dbReference>
<dbReference type="InterPro" id="IPR032514">
    <property type="entry name" value="GtaA_central"/>
</dbReference>
<dbReference type="SMART" id="SM00458">
    <property type="entry name" value="RICIN"/>
    <property type="match status" value="1"/>
</dbReference>
<protein>
    <submittedName>
        <fullName evidence="2">DUF5127 domain-containing protein</fullName>
    </submittedName>
</protein>
<dbReference type="InterPro" id="IPR052743">
    <property type="entry name" value="Glutaminase_GtaA"/>
</dbReference>
<dbReference type="PANTHER" id="PTHR31987">
    <property type="entry name" value="GLUTAMINASE A-RELATED"/>
    <property type="match status" value="1"/>
</dbReference>
<reference evidence="2 3" key="1">
    <citation type="submission" date="2019-09" db="EMBL/GenBank/DDBJ databases">
        <title>Goodfellowia gen. nov., a new genus of the Pseudonocardineae related to Actinoalloteichus, containing Goodfellowia coeruleoviolacea gen. nov., comb. nov. gen. nov., comb. nov.</title>
        <authorList>
            <person name="Labeda D."/>
        </authorList>
    </citation>
    <scope>NUCLEOTIDE SEQUENCE [LARGE SCALE GENOMIC DNA]</scope>
    <source>
        <strain evidence="2 3">AN110305</strain>
    </source>
</reference>
<gene>
    <name evidence="2" type="ORF">F0L68_27595</name>
</gene>
<dbReference type="PROSITE" id="PS50231">
    <property type="entry name" value="RICIN_B_LECTIN"/>
    <property type="match status" value="1"/>
</dbReference>
<dbReference type="InterPro" id="IPR032515">
    <property type="entry name" value="DUF4964"/>
</dbReference>
<feature type="domain" description="Ricin B lectin" evidence="1">
    <location>
        <begin position="727"/>
        <end position="865"/>
    </location>
</feature>
<dbReference type="CDD" id="cd00161">
    <property type="entry name" value="beta-trefoil_Ricin-like"/>
    <property type="match status" value="1"/>
</dbReference>
<reference evidence="2 3" key="2">
    <citation type="submission" date="2019-09" db="EMBL/GenBank/DDBJ databases">
        <authorList>
            <person name="Jin C."/>
        </authorList>
    </citation>
    <scope>NUCLEOTIDE SEQUENCE [LARGE SCALE GENOMIC DNA]</scope>
    <source>
        <strain evidence="2 3">AN110305</strain>
    </source>
</reference>
<evidence type="ECO:0000313" key="2">
    <source>
        <dbReference type="EMBL" id="KAA2255955.1"/>
    </source>
</evidence>
<dbReference type="InterPro" id="IPR035992">
    <property type="entry name" value="Ricin_B-like_lectins"/>
</dbReference>
<dbReference type="PROSITE" id="PS51318">
    <property type="entry name" value="TAT"/>
    <property type="match status" value="1"/>
</dbReference>
<sequence>MPSSQDHSPADPNPLSRRDLLRWSGLTTAALAGTAWLPSVEAGASPSAGQALPATTFSPLRPPATPLAVRSPYLTTWLAGDTLPGTWPTFWNGHITALCGIARIDGTSYVFAGAPGLPGGPALTAMTQNSLQLTATRSIYTLSGGGITLTVTFFSPVDPGNLQRQSVPLSYVTMQAASNDGRAHDVSLYLDASGEWVHNDITTPIIWAQQRTSSMTALTCAPANPEVLKELNDQASWGSLVFAAPTADGLTWQIGQDTVVRAAAAGQGALNGTSDPAQPRAINDRWPVLGLNQRLGTVNPGTTSAPFTVSLGHVRTPALSYLGAPLSPWWTHYWASWTDLVDWFNGDHCAALASAVALDQRVHDDAVAAAGGGSTGEHYAAICALALRQAVGGAELVDRDGSPWAFQKEISSSGNVSTVDVVYPSFPVYLYLSPSYLRMLLEPLLHLAESGGWSQAFAEHDTGASYPIADGHLGGQEDMPVEESANMLIMAAAVIQRLGRAEASGFATAHYPILRQWAEYLVGNALDPGFQNQTDDFTGFIAHSANLALKGIIGVGAMGVIAGAAGNAGDVTRYRSISRGYASQWVTLAQDPSNQHLKLAYDQNGTWSLKYNGFADRVLGLDLVPVGVAAQEAAWYQSHAGNHGVILDPRNNYAKGDWELWTAAWLADQPAIRQTLVEGVFGFAQATQQRVPFTDWYVVADASQRGFADRPVVGGMFSLVVRPAASTTSWRRIQNQHSGKLLAVSNMSLADTAEVTQWEDNGTPDHVWSLVDNGDGTVRIVNRNSGKVLAVHDQSLDDGAHVQQYQDNGTPDHLWRLVDAGGGWSRIVNVRSGKVVAVDQQSMANGAQVTQWTDNGTPDHLWRLI</sequence>
<dbReference type="Pfam" id="PF14200">
    <property type="entry name" value="RicinB_lectin_2"/>
    <property type="match status" value="1"/>
</dbReference>
<keyword evidence="3" id="KW-1185">Reference proteome</keyword>
<dbReference type="Proteomes" id="UP000323454">
    <property type="component" value="Unassembled WGS sequence"/>
</dbReference>
<dbReference type="InterPro" id="IPR000772">
    <property type="entry name" value="Ricin_B_lectin"/>
</dbReference>
<organism evidence="2 3">
    <name type="scientific">Solihabitans fulvus</name>
    <dbReference type="NCBI Taxonomy" id="1892852"/>
    <lineage>
        <taxon>Bacteria</taxon>
        <taxon>Bacillati</taxon>
        <taxon>Actinomycetota</taxon>
        <taxon>Actinomycetes</taxon>
        <taxon>Pseudonocardiales</taxon>
        <taxon>Pseudonocardiaceae</taxon>
        <taxon>Solihabitans</taxon>
    </lineage>
</organism>
<dbReference type="InterPro" id="IPR033433">
    <property type="entry name" value="GtaA_N"/>
</dbReference>
<dbReference type="RefSeq" id="WP_149852741.1">
    <property type="nucleotide sequence ID" value="NZ_VUOB01000054.1"/>
</dbReference>
<comment type="caution">
    <text evidence="2">The sequence shown here is derived from an EMBL/GenBank/DDBJ whole genome shotgun (WGS) entry which is preliminary data.</text>
</comment>
<evidence type="ECO:0000259" key="1">
    <source>
        <dbReference type="SMART" id="SM00458"/>
    </source>
</evidence>
<dbReference type="OrthoDB" id="9757939at2"/>
<dbReference type="InterPro" id="IPR006311">
    <property type="entry name" value="TAT_signal"/>
</dbReference>
<name>A0A5B2WWS2_9PSEU</name>